<dbReference type="AlphaFoldDB" id="A0A4R6SAK7"/>
<dbReference type="OrthoDB" id="3637640at2"/>
<name>A0A4R6SAK7_LABRH</name>
<reference evidence="2 3" key="1">
    <citation type="submission" date="2019-03" db="EMBL/GenBank/DDBJ databases">
        <title>Genomic Encyclopedia of Type Strains, Phase IV (KMG-IV): sequencing the most valuable type-strain genomes for metagenomic binning, comparative biology and taxonomic classification.</title>
        <authorList>
            <person name="Goeker M."/>
        </authorList>
    </citation>
    <scope>NUCLEOTIDE SEQUENCE [LARGE SCALE GENOMIC DNA]</scope>
    <source>
        <strain evidence="2 3">DSM 45361</strain>
    </source>
</reference>
<keyword evidence="1" id="KW-0732">Signal</keyword>
<organism evidence="2 3">
    <name type="scientific">Labedaea rhizosphaerae</name>
    <dbReference type="NCBI Taxonomy" id="598644"/>
    <lineage>
        <taxon>Bacteria</taxon>
        <taxon>Bacillati</taxon>
        <taxon>Actinomycetota</taxon>
        <taxon>Actinomycetes</taxon>
        <taxon>Pseudonocardiales</taxon>
        <taxon>Pseudonocardiaceae</taxon>
        <taxon>Labedaea</taxon>
    </lineage>
</organism>
<dbReference type="EMBL" id="SNXZ01000004">
    <property type="protein sequence ID" value="TDP96553.1"/>
    <property type="molecule type" value="Genomic_DNA"/>
</dbReference>
<feature type="chain" id="PRO_5020514813" evidence="1">
    <location>
        <begin position="29"/>
        <end position="218"/>
    </location>
</feature>
<comment type="caution">
    <text evidence="2">The sequence shown here is derived from an EMBL/GenBank/DDBJ whole genome shotgun (WGS) entry which is preliminary data.</text>
</comment>
<gene>
    <name evidence="2" type="ORF">EV186_104541</name>
</gene>
<feature type="signal peptide" evidence="1">
    <location>
        <begin position="1"/>
        <end position="28"/>
    </location>
</feature>
<dbReference type="Proteomes" id="UP000295444">
    <property type="component" value="Unassembled WGS sequence"/>
</dbReference>
<evidence type="ECO:0000256" key="1">
    <source>
        <dbReference type="SAM" id="SignalP"/>
    </source>
</evidence>
<evidence type="ECO:0000313" key="3">
    <source>
        <dbReference type="Proteomes" id="UP000295444"/>
    </source>
</evidence>
<evidence type="ECO:0000313" key="2">
    <source>
        <dbReference type="EMBL" id="TDP96553.1"/>
    </source>
</evidence>
<keyword evidence="3" id="KW-1185">Reference proteome</keyword>
<dbReference type="RefSeq" id="WP_133851887.1">
    <property type="nucleotide sequence ID" value="NZ_SNXZ01000004.1"/>
</dbReference>
<accession>A0A4R6SAK7</accession>
<proteinExistence type="predicted"/>
<sequence length="218" mass="22134">MKMRAPAVALLIVATATSLTMLGGPASAAPTAPKKGAASVGAVSVTLDGVATNQASIAPCTTLGANSTPGTTPVAGVVYGKAETSCTRDKGEATAVASGKRFKVTVLRRHRGPVIALTSWSVQCSTKKTGSTASMTLSGLTGVTVPSNIPVNYTVTVPGHKPSDPVLAKVVFNELVVPSPPDGSMVMNLMHIKLFPNTPNSPDRGDIVLGTVDCDPNK</sequence>
<protein>
    <submittedName>
        <fullName evidence="2">Uncharacterized protein</fullName>
    </submittedName>
</protein>